<keyword evidence="4 7" id="KW-0479">Metal-binding</keyword>
<dbReference type="GO" id="GO:0019243">
    <property type="term" value="P:methylglyoxal catabolic process to D-lactate via S-lactoyl-glutathione"/>
    <property type="evidence" value="ECO:0007669"/>
    <property type="project" value="UniProtKB-UniRule"/>
</dbReference>
<comment type="pathway">
    <text evidence="2 7">Secondary metabolite metabolism; methylglyoxal degradation; (R)-lactate from methylglyoxal: step 2/2.</text>
</comment>
<comment type="caution">
    <text evidence="9">The sequence shown here is derived from an EMBL/GenBank/DDBJ whole genome shotgun (WGS) entry which is preliminary data.</text>
</comment>
<feature type="binding site" evidence="7">
    <location>
        <position position="62"/>
    </location>
    <ligand>
        <name>Zn(2+)</name>
        <dbReference type="ChEBI" id="CHEBI:29105"/>
        <label>2</label>
    </ligand>
</feature>
<feature type="binding site" evidence="7">
    <location>
        <position position="57"/>
    </location>
    <ligand>
        <name>Zn(2+)</name>
        <dbReference type="ChEBI" id="CHEBI:29105"/>
        <label>1</label>
    </ligand>
</feature>
<dbReference type="Pfam" id="PF00753">
    <property type="entry name" value="Lactamase_B"/>
    <property type="match status" value="1"/>
</dbReference>
<evidence type="ECO:0000313" key="10">
    <source>
        <dbReference type="Proteomes" id="UP000248795"/>
    </source>
</evidence>
<keyword evidence="6 7" id="KW-0862">Zinc</keyword>
<dbReference type="InterPro" id="IPR032282">
    <property type="entry name" value="HAGH_C"/>
</dbReference>
<comment type="subunit">
    <text evidence="7">Monomer.</text>
</comment>
<evidence type="ECO:0000256" key="2">
    <source>
        <dbReference type="ARBA" id="ARBA00004963"/>
    </source>
</evidence>
<reference evidence="10" key="1">
    <citation type="submission" date="2018-06" db="EMBL/GenBank/DDBJ databases">
        <title>Aestuariibacter litoralis strain KCTC 52945T.</title>
        <authorList>
            <person name="Li X."/>
            <person name="Salam N."/>
            <person name="Li J.-L."/>
            <person name="Chen Y.-M."/>
            <person name="Yang Z.-W."/>
            <person name="Zhang L.-Y."/>
            <person name="Han M.-X."/>
            <person name="Xiao M."/>
            <person name="Li W.-J."/>
        </authorList>
    </citation>
    <scope>NUCLEOTIDE SEQUENCE [LARGE SCALE GENOMIC DNA]</scope>
    <source>
        <strain evidence="10">KCTC 52945</strain>
    </source>
</reference>
<protein>
    <recommendedName>
        <fullName evidence="7">Hydroxyacylglutathione hydrolase</fullName>
        <ecNumber evidence="7">3.1.2.6</ecNumber>
    </recommendedName>
    <alternativeName>
        <fullName evidence="7">Glyoxalase II</fullName>
        <shortName evidence="7">Glx II</shortName>
    </alternativeName>
</protein>
<dbReference type="Proteomes" id="UP000248795">
    <property type="component" value="Unassembled WGS sequence"/>
</dbReference>
<proteinExistence type="inferred from homology"/>
<dbReference type="EC" id="3.1.2.6" evidence="7"/>
<evidence type="ECO:0000313" key="9">
    <source>
        <dbReference type="EMBL" id="PZF77397.1"/>
    </source>
</evidence>
<dbReference type="CDD" id="cd07723">
    <property type="entry name" value="hydroxyacylglutathione_hydrolase_MBL-fold"/>
    <property type="match status" value="1"/>
</dbReference>
<feature type="binding site" evidence="7">
    <location>
        <position position="172"/>
    </location>
    <ligand>
        <name>Zn(2+)</name>
        <dbReference type="ChEBI" id="CHEBI:29105"/>
        <label>2</label>
    </ligand>
</feature>
<dbReference type="HAMAP" id="MF_01374">
    <property type="entry name" value="Glyoxalase_2"/>
    <property type="match status" value="1"/>
</dbReference>
<keyword evidence="5 7" id="KW-0378">Hydrolase</keyword>
<dbReference type="SMART" id="SM00849">
    <property type="entry name" value="Lactamase_B"/>
    <property type="match status" value="1"/>
</dbReference>
<evidence type="ECO:0000256" key="6">
    <source>
        <dbReference type="ARBA" id="ARBA00022833"/>
    </source>
</evidence>
<dbReference type="PANTHER" id="PTHR43705:SF1">
    <property type="entry name" value="HYDROXYACYLGLUTATHIONE HYDROLASE GLOB"/>
    <property type="match status" value="1"/>
</dbReference>
<dbReference type="PIRSF" id="PIRSF005457">
    <property type="entry name" value="Glx"/>
    <property type="match status" value="1"/>
</dbReference>
<feature type="binding site" evidence="7">
    <location>
        <position position="134"/>
    </location>
    <ligand>
        <name>Zn(2+)</name>
        <dbReference type="ChEBI" id="CHEBI:29105"/>
        <label>1</label>
    </ligand>
</feature>
<dbReference type="InterPro" id="IPR035680">
    <property type="entry name" value="Clx_II_MBL"/>
</dbReference>
<dbReference type="AlphaFoldDB" id="A0A2W2BNF7"/>
<dbReference type="SUPFAM" id="SSF56281">
    <property type="entry name" value="Metallo-hydrolase/oxidoreductase"/>
    <property type="match status" value="1"/>
</dbReference>
<comment type="similarity">
    <text evidence="3 7">Belongs to the metallo-beta-lactamase superfamily. Glyoxalase II family.</text>
</comment>
<evidence type="ECO:0000256" key="5">
    <source>
        <dbReference type="ARBA" id="ARBA00022801"/>
    </source>
</evidence>
<accession>A0A2W2BNF7</accession>
<dbReference type="RefSeq" id="WP_111197817.1">
    <property type="nucleotide sequence ID" value="NZ_QKVK01000003.1"/>
</dbReference>
<organism evidence="9 10">
    <name type="scientific">Aestuariivirga litoralis</name>
    <dbReference type="NCBI Taxonomy" id="2650924"/>
    <lineage>
        <taxon>Bacteria</taxon>
        <taxon>Pseudomonadati</taxon>
        <taxon>Pseudomonadota</taxon>
        <taxon>Alphaproteobacteria</taxon>
        <taxon>Hyphomicrobiales</taxon>
        <taxon>Aestuariivirgaceae</taxon>
        <taxon>Aestuariivirga</taxon>
    </lineage>
</organism>
<evidence type="ECO:0000259" key="8">
    <source>
        <dbReference type="SMART" id="SM00849"/>
    </source>
</evidence>
<evidence type="ECO:0000256" key="4">
    <source>
        <dbReference type="ARBA" id="ARBA00022723"/>
    </source>
</evidence>
<dbReference type="PANTHER" id="PTHR43705">
    <property type="entry name" value="HYDROXYACYLGLUTATHIONE HYDROLASE"/>
    <property type="match status" value="1"/>
</dbReference>
<feature type="binding site" evidence="7">
    <location>
        <position position="134"/>
    </location>
    <ligand>
        <name>Zn(2+)</name>
        <dbReference type="ChEBI" id="CHEBI:29105"/>
        <label>2</label>
    </ligand>
</feature>
<name>A0A2W2BNF7_9HYPH</name>
<sequence>MSDLAFHQFICRSDNYGLLLHDHKSGATVAIDAPDAAEIEAQLEARGWQLSHIFTTHHHGDHVDGNLALKDRYGCSIVGPRKEAQRVPGIGTEVSGGQSFLWQGREVHVMDCPGHTLGHVAYYMPSEEVVFAGDTLFSLGCGRVFEGTMEQMYHSVAQFAELPPATQLYCGHEYTQSNARFALAVEPGNAALRQRAAEVDWLHAEGRMTCPSTIGAELAANPFLRTGSAEIRRTLGLEGASDAAVFAELRERKNSFR</sequence>
<dbReference type="Gene3D" id="3.60.15.10">
    <property type="entry name" value="Ribonuclease Z/Hydroxyacylglutathione hydrolase-like"/>
    <property type="match status" value="1"/>
</dbReference>
<evidence type="ECO:0000256" key="1">
    <source>
        <dbReference type="ARBA" id="ARBA00001623"/>
    </source>
</evidence>
<comment type="catalytic activity">
    <reaction evidence="1 7">
        <text>an S-(2-hydroxyacyl)glutathione + H2O = a 2-hydroxy carboxylate + glutathione + H(+)</text>
        <dbReference type="Rhea" id="RHEA:21864"/>
        <dbReference type="ChEBI" id="CHEBI:15377"/>
        <dbReference type="ChEBI" id="CHEBI:15378"/>
        <dbReference type="ChEBI" id="CHEBI:57925"/>
        <dbReference type="ChEBI" id="CHEBI:58896"/>
        <dbReference type="ChEBI" id="CHEBI:71261"/>
        <dbReference type="EC" id="3.1.2.6"/>
    </reaction>
</comment>
<comment type="function">
    <text evidence="7">Thiolesterase that catalyzes the hydrolysis of S-D-lactoyl-glutathione to form glutathione and D-lactic acid.</text>
</comment>
<evidence type="ECO:0000256" key="3">
    <source>
        <dbReference type="ARBA" id="ARBA00006759"/>
    </source>
</evidence>
<feature type="binding site" evidence="7">
    <location>
        <position position="59"/>
    </location>
    <ligand>
        <name>Zn(2+)</name>
        <dbReference type="ChEBI" id="CHEBI:29105"/>
        <label>1</label>
    </ligand>
</feature>
<feature type="binding site" evidence="7">
    <location>
        <position position="61"/>
    </location>
    <ligand>
        <name>Zn(2+)</name>
        <dbReference type="ChEBI" id="CHEBI:29105"/>
        <label>2</label>
    </ligand>
</feature>
<dbReference type="UniPathway" id="UPA00619">
    <property type="reaction ID" value="UER00676"/>
</dbReference>
<dbReference type="InterPro" id="IPR017782">
    <property type="entry name" value="Hydroxyacylglutathione_Hdrlase"/>
</dbReference>
<gene>
    <name evidence="7 9" type="primary">gloB</name>
    <name evidence="9" type="ORF">DK847_08735</name>
</gene>
<dbReference type="GO" id="GO:0046872">
    <property type="term" value="F:metal ion binding"/>
    <property type="evidence" value="ECO:0007669"/>
    <property type="project" value="UniProtKB-KW"/>
</dbReference>
<dbReference type="GO" id="GO:0004416">
    <property type="term" value="F:hydroxyacylglutathione hydrolase activity"/>
    <property type="evidence" value="ECO:0007669"/>
    <property type="project" value="UniProtKB-UniRule"/>
</dbReference>
<keyword evidence="10" id="KW-1185">Reference proteome</keyword>
<dbReference type="InterPro" id="IPR036866">
    <property type="entry name" value="RibonucZ/Hydroxyglut_hydro"/>
</dbReference>
<dbReference type="NCBIfam" id="TIGR03413">
    <property type="entry name" value="GSH_gloB"/>
    <property type="match status" value="1"/>
</dbReference>
<comment type="cofactor">
    <cofactor evidence="7">
        <name>Zn(2+)</name>
        <dbReference type="ChEBI" id="CHEBI:29105"/>
    </cofactor>
    <text evidence="7">Binds 2 Zn(2+) ions per subunit.</text>
</comment>
<feature type="binding site" evidence="7">
    <location>
        <position position="115"/>
    </location>
    <ligand>
        <name>Zn(2+)</name>
        <dbReference type="ChEBI" id="CHEBI:29105"/>
        <label>1</label>
    </ligand>
</feature>
<dbReference type="EMBL" id="QKVK01000003">
    <property type="protein sequence ID" value="PZF77397.1"/>
    <property type="molecule type" value="Genomic_DNA"/>
</dbReference>
<dbReference type="InterPro" id="IPR001279">
    <property type="entry name" value="Metallo-B-lactamas"/>
</dbReference>
<feature type="domain" description="Metallo-beta-lactamase" evidence="8">
    <location>
        <begin position="14"/>
        <end position="172"/>
    </location>
</feature>
<dbReference type="InterPro" id="IPR050110">
    <property type="entry name" value="Glyoxalase_II_hydrolase"/>
</dbReference>
<evidence type="ECO:0000256" key="7">
    <source>
        <dbReference type="HAMAP-Rule" id="MF_01374"/>
    </source>
</evidence>
<dbReference type="Pfam" id="PF16123">
    <property type="entry name" value="HAGH_C"/>
    <property type="match status" value="1"/>
</dbReference>